<evidence type="ECO:0000313" key="2">
    <source>
        <dbReference type="EMBL" id="HIS83360.1"/>
    </source>
</evidence>
<accession>A0A9D1FWK8</accession>
<name>A0A9D1FWK8_9BACT</name>
<comment type="caution">
    <text evidence="2">The sequence shown here is derived from an EMBL/GenBank/DDBJ whole genome shotgun (WGS) entry which is preliminary data.</text>
</comment>
<feature type="transmembrane region" description="Helical" evidence="1">
    <location>
        <begin position="12"/>
        <end position="31"/>
    </location>
</feature>
<organism evidence="2 3">
    <name type="scientific">Candidatus Scatenecus faecavium</name>
    <dbReference type="NCBI Taxonomy" id="2840915"/>
    <lineage>
        <taxon>Bacteria</taxon>
        <taxon>Candidatus Scatenecus</taxon>
    </lineage>
</organism>
<feature type="non-terminal residue" evidence="2">
    <location>
        <position position="109"/>
    </location>
</feature>
<dbReference type="Proteomes" id="UP000824139">
    <property type="component" value="Unassembled WGS sequence"/>
</dbReference>
<reference evidence="2" key="1">
    <citation type="submission" date="2020-10" db="EMBL/GenBank/DDBJ databases">
        <authorList>
            <person name="Gilroy R."/>
        </authorList>
    </citation>
    <scope>NUCLEOTIDE SEQUENCE</scope>
    <source>
        <strain evidence="2">CHK152-2994</strain>
    </source>
</reference>
<proteinExistence type="predicted"/>
<keyword evidence="1" id="KW-1133">Transmembrane helix</keyword>
<protein>
    <submittedName>
        <fullName evidence="2">Uncharacterized protein</fullName>
    </submittedName>
</protein>
<dbReference type="SUPFAM" id="SSF54523">
    <property type="entry name" value="Pili subunits"/>
    <property type="match status" value="1"/>
</dbReference>
<evidence type="ECO:0000256" key="1">
    <source>
        <dbReference type="SAM" id="Phobius"/>
    </source>
</evidence>
<evidence type="ECO:0000313" key="3">
    <source>
        <dbReference type="Proteomes" id="UP000824139"/>
    </source>
</evidence>
<keyword evidence="1" id="KW-0812">Transmembrane</keyword>
<dbReference type="AlphaFoldDB" id="A0A9D1FWK8"/>
<dbReference type="InterPro" id="IPR045584">
    <property type="entry name" value="Pilin-like"/>
</dbReference>
<reference evidence="2" key="2">
    <citation type="journal article" date="2021" name="PeerJ">
        <title>Extensive microbial diversity within the chicken gut microbiome revealed by metagenomics and culture.</title>
        <authorList>
            <person name="Gilroy R."/>
            <person name="Ravi A."/>
            <person name="Getino M."/>
            <person name="Pursley I."/>
            <person name="Horton D.L."/>
            <person name="Alikhan N.F."/>
            <person name="Baker D."/>
            <person name="Gharbi K."/>
            <person name="Hall N."/>
            <person name="Watson M."/>
            <person name="Adriaenssens E.M."/>
            <person name="Foster-Nyarko E."/>
            <person name="Jarju S."/>
            <person name="Secka A."/>
            <person name="Antonio M."/>
            <person name="Oren A."/>
            <person name="Chaudhuri R.R."/>
            <person name="La Ragione R."/>
            <person name="Hildebrand F."/>
            <person name="Pallen M.J."/>
        </authorList>
    </citation>
    <scope>NUCLEOTIDE SEQUENCE</scope>
    <source>
        <strain evidence="2">CHK152-2994</strain>
    </source>
</reference>
<sequence length="109" mass="12529">MFRKMKGITIAEMMITLGIIGIIAMLALITIKPYDKTYKWLYVRIYHTLETAVYNSMMTRNEFPQTTTAFCTMLTEYMNVSENYCTTGNDLSINATEFPENDIKLVASN</sequence>
<gene>
    <name evidence="2" type="ORF">IAD41_07130</name>
</gene>
<dbReference type="EMBL" id="DVJO01000155">
    <property type="protein sequence ID" value="HIS83360.1"/>
    <property type="molecule type" value="Genomic_DNA"/>
</dbReference>
<keyword evidence="1" id="KW-0472">Membrane</keyword>